<dbReference type="GO" id="GO:0000166">
    <property type="term" value="F:nucleotide binding"/>
    <property type="evidence" value="ECO:0007669"/>
    <property type="project" value="InterPro"/>
</dbReference>
<dbReference type="InterPro" id="IPR036397">
    <property type="entry name" value="RNaseH_sf"/>
</dbReference>
<evidence type="ECO:0000256" key="6">
    <source>
        <dbReference type="ARBA" id="ARBA00022839"/>
    </source>
</evidence>
<evidence type="ECO:0000256" key="2">
    <source>
        <dbReference type="ARBA" id="ARBA00022552"/>
    </source>
</evidence>
<feature type="compositionally biased region" description="Basic and acidic residues" evidence="9">
    <location>
        <begin position="644"/>
        <end position="653"/>
    </location>
</feature>
<dbReference type="Pfam" id="PF08066">
    <property type="entry name" value="PMC2NT"/>
    <property type="match status" value="1"/>
</dbReference>
<dbReference type="CDD" id="cd06147">
    <property type="entry name" value="Rrp6p_like_exo"/>
    <property type="match status" value="1"/>
</dbReference>
<dbReference type="GO" id="GO:0071040">
    <property type="term" value="P:nuclear polyadenylation-dependent antisense transcript catabolic process"/>
    <property type="evidence" value="ECO:0007669"/>
    <property type="project" value="TreeGrafter"/>
</dbReference>
<dbReference type="GO" id="GO:0000175">
    <property type="term" value="F:3'-5'-RNA exonuclease activity"/>
    <property type="evidence" value="ECO:0007669"/>
    <property type="project" value="InterPro"/>
</dbReference>
<evidence type="ECO:0000256" key="7">
    <source>
        <dbReference type="ARBA" id="ARBA00023242"/>
    </source>
</evidence>
<keyword evidence="7" id="KW-0539">Nucleus</keyword>
<keyword evidence="2" id="KW-0698">rRNA processing</keyword>
<dbReference type="Pfam" id="PF01612">
    <property type="entry name" value="DNA_pol_A_exo1"/>
    <property type="match status" value="1"/>
</dbReference>
<feature type="compositionally biased region" description="Pro residues" evidence="9">
    <location>
        <begin position="680"/>
        <end position="689"/>
    </location>
</feature>
<dbReference type="GO" id="GO:0071051">
    <property type="term" value="P:poly(A)-dependent snoRNA 3'-end processing"/>
    <property type="evidence" value="ECO:0007669"/>
    <property type="project" value="TreeGrafter"/>
</dbReference>
<accession>A0A7S1Q8J8</accession>
<dbReference type="InterPro" id="IPR002562">
    <property type="entry name" value="3'-5'_exonuclease_dom"/>
</dbReference>
<evidence type="ECO:0000313" key="11">
    <source>
        <dbReference type="EMBL" id="CAD9126468.1"/>
    </source>
</evidence>
<feature type="domain" description="HRDC" evidence="10">
    <location>
        <begin position="447"/>
        <end position="527"/>
    </location>
</feature>
<dbReference type="AlphaFoldDB" id="A0A7S1Q8J8"/>
<dbReference type="GO" id="GO:0071039">
    <property type="term" value="P:nuclear polyadenylation-dependent CUT catabolic process"/>
    <property type="evidence" value="ECO:0007669"/>
    <property type="project" value="TreeGrafter"/>
</dbReference>
<dbReference type="PANTHER" id="PTHR12124">
    <property type="entry name" value="POLYMYOSITIS/SCLERODERMA AUTOANTIGEN-RELATED"/>
    <property type="match status" value="1"/>
</dbReference>
<evidence type="ECO:0000259" key="10">
    <source>
        <dbReference type="PROSITE" id="PS50967"/>
    </source>
</evidence>
<comment type="similarity">
    <text evidence="8">Belongs to the exosome component 10/RRP6 family.</text>
</comment>
<feature type="compositionally biased region" description="Basic residues" evidence="9">
    <location>
        <begin position="718"/>
        <end position="730"/>
    </location>
</feature>
<dbReference type="Gene3D" id="1.10.150.80">
    <property type="entry name" value="HRDC domain"/>
    <property type="match status" value="1"/>
</dbReference>
<dbReference type="InterPro" id="IPR045092">
    <property type="entry name" value="Rrp6-like"/>
</dbReference>
<evidence type="ECO:0000256" key="4">
    <source>
        <dbReference type="ARBA" id="ARBA00022801"/>
    </source>
</evidence>
<organism evidence="11">
    <name type="scientific">Neobodo designis</name>
    <name type="common">Flagellated protozoan</name>
    <name type="synonym">Bodo designis</name>
    <dbReference type="NCBI Taxonomy" id="312471"/>
    <lineage>
        <taxon>Eukaryota</taxon>
        <taxon>Discoba</taxon>
        <taxon>Euglenozoa</taxon>
        <taxon>Kinetoplastea</taxon>
        <taxon>Metakinetoplastina</taxon>
        <taxon>Neobodonida</taxon>
        <taxon>Neobodo</taxon>
    </lineage>
</organism>
<dbReference type="PANTHER" id="PTHR12124:SF47">
    <property type="entry name" value="EXOSOME COMPONENT 10"/>
    <property type="match status" value="1"/>
</dbReference>
<keyword evidence="5" id="KW-0271">Exosome</keyword>
<evidence type="ECO:0000256" key="3">
    <source>
        <dbReference type="ARBA" id="ARBA00022722"/>
    </source>
</evidence>
<dbReference type="Gene3D" id="3.30.420.10">
    <property type="entry name" value="Ribonuclease H-like superfamily/Ribonuclease H"/>
    <property type="match status" value="1"/>
</dbReference>
<dbReference type="GO" id="GO:0071038">
    <property type="term" value="P:TRAMP-dependent tRNA surveillance pathway"/>
    <property type="evidence" value="ECO:0007669"/>
    <property type="project" value="TreeGrafter"/>
</dbReference>
<keyword evidence="3" id="KW-0540">Nuclease</keyword>
<dbReference type="GO" id="GO:0000176">
    <property type="term" value="C:nuclear exosome (RNase complex)"/>
    <property type="evidence" value="ECO:0007669"/>
    <property type="project" value="InterPro"/>
</dbReference>
<evidence type="ECO:0000256" key="9">
    <source>
        <dbReference type="SAM" id="MobiDB-lite"/>
    </source>
</evidence>
<keyword evidence="6" id="KW-0269">Exonuclease</keyword>
<name>A0A7S1Q8J8_NEODS</name>
<dbReference type="GO" id="GO:0071044">
    <property type="term" value="P:histone mRNA catabolic process"/>
    <property type="evidence" value="ECO:0007669"/>
    <property type="project" value="TreeGrafter"/>
</dbReference>
<dbReference type="GO" id="GO:0071035">
    <property type="term" value="P:nuclear polyadenylation-dependent rRNA catabolic process"/>
    <property type="evidence" value="ECO:0007669"/>
    <property type="project" value="TreeGrafter"/>
</dbReference>
<comment type="subcellular location">
    <subcellularLocation>
        <location evidence="1">Nucleus</location>
    </subcellularLocation>
</comment>
<dbReference type="EMBL" id="HBGF01030196">
    <property type="protein sequence ID" value="CAD9126468.1"/>
    <property type="molecule type" value="Transcribed_RNA"/>
</dbReference>
<dbReference type="GO" id="GO:0000467">
    <property type="term" value="P:exonucleolytic trimming to generate mature 3'-end of 5.8S rRNA from tricistronic rRNA transcript (SSU-rRNA, 5.8S rRNA, LSU-rRNA)"/>
    <property type="evidence" value="ECO:0007669"/>
    <property type="project" value="InterPro"/>
</dbReference>
<dbReference type="SUPFAM" id="SSF53098">
    <property type="entry name" value="Ribonuclease H-like"/>
    <property type="match status" value="1"/>
</dbReference>
<dbReference type="SUPFAM" id="SSF47819">
    <property type="entry name" value="HRDC-like"/>
    <property type="match status" value="1"/>
</dbReference>
<reference evidence="11" key="1">
    <citation type="submission" date="2021-01" db="EMBL/GenBank/DDBJ databases">
        <authorList>
            <person name="Corre E."/>
            <person name="Pelletier E."/>
            <person name="Niang G."/>
            <person name="Scheremetjew M."/>
            <person name="Finn R."/>
            <person name="Kale V."/>
            <person name="Holt S."/>
            <person name="Cochrane G."/>
            <person name="Meng A."/>
            <person name="Brown T."/>
            <person name="Cohen L."/>
        </authorList>
    </citation>
    <scope>NUCLEOTIDE SEQUENCE</scope>
    <source>
        <strain evidence="11">CCAP 1951/1</strain>
    </source>
</reference>
<feature type="compositionally biased region" description="Basic and acidic residues" evidence="9">
    <location>
        <begin position="694"/>
        <end position="704"/>
    </location>
</feature>
<dbReference type="InterPro" id="IPR012588">
    <property type="entry name" value="Exosome-assoc_fac_Rrp6_N"/>
</dbReference>
<feature type="compositionally biased region" description="Low complexity" evidence="9">
    <location>
        <begin position="661"/>
        <end position="670"/>
    </location>
</feature>
<dbReference type="GO" id="GO:0003727">
    <property type="term" value="F:single-stranded RNA binding"/>
    <property type="evidence" value="ECO:0007669"/>
    <property type="project" value="TreeGrafter"/>
</dbReference>
<dbReference type="GO" id="GO:0071036">
    <property type="term" value="P:nuclear polyadenylation-dependent snoRNA catabolic process"/>
    <property type="evidence" value="ECO:0007669"/>
    <property type="project" value="TreeGrafter"/>
</dbReference>
<proteinExistence type="inferred from homology"/>
<dbReference type="InterPro" id="IPR049559">
    <property type="entry name" value="Rrp6p-like_exo"/>
</dbReference>
<evidence type="ECO:0000256" key="8">
    <source>
        <dbReference type="ARBA" id="ARBA00043957"/>
    </source>
</evidence>
<gene>
    <name evidence="11" type="ORF">NDES1114_LOCUS20111</name>
</gene>
<dbReference type="PROSITE" id="PS50967">
    <property type="entry name" value="HRDC"/>
    <property type="match status" value="1"/>
</dbReference>
<evidence type="ECO:0000256" key="5">
    <source>
        <dbReference type="ARBA" id="ARBA00022835"/>
    </source>
</evidence>
<dbReference type="SMART" id="SM00474">
    <property type="entry name" value="35EXOc"/>
    <property type="match status" value="1"/>
</dbReference>
<dbReference type="InterPro" id="IPR002121">
    <property type="entry name" value="HRDC_dom"/>
</dbReference>
<dbReference type="GO" id="GO:0071037">
    <property type="term" value="P:nuclear polyadenylation-dependent snRNA catabolic process"/>
    <property type="evidence" value="ECO:0007669"/>
    <property type="project" value="TreeGrafter"/>
</dbReference>
<protein>
    <recommendedName>
        <fullName evidence="10">HRDC domain-containing protein</fullName>
    </recommendedName>
</protein>
<sequence length="730" mass="78307">MSSSEGGAAFEQGVEEVLAALRAYSEAAQRLPQDADYKYNKAFRGFPKAMRRHQEGLRAIMTRVASSNFTARNHVDFSANGGAATTTAEHLSVMEAVDSLLENVDHLLDAAKGMKLGAAEQLSVAFGATADAGTGGLVAQSNADFATKFSRHLRPQNDFSEKPDNSTAPFRPIIHTADGKKTRGQAGVHPLQAELEGLSFTDKQLSVGTEVPPRPLDDTPLVCVTAAEELDAMVADLCKYEEIAIDLEHHNFHSYQGFTCLAQISTRDTDYVVDTLSLRDHMHRLNRVLCDPSIVKVLHAAHEDIKWLQKDFGCYVVNMFDTGLALQALHMPHSLAFLVDHFCQIKLDKTFQTADWRVRPLPAALVSYARQDTHYLLYCYDRLRALLINHAGSAAARDSGAPMAYGNLLLHVLHDSRRRCLTLYDKPAFDENDTWQRALGKSLGGLNQAQRDVARHVFNWRDRVAREEDESPPAVLHTASVLSLATRLPTTARDVIRLAHPATVSLRREAAALASFITECLGEEAAGSAAASPTAAAPAAAATSSMAERPRHRPMTGTLPAPAPFVGASGTSLPVPPFAKASDQTSTAAQSVDTLIRFLQGDGTRTCATHPGLELARLSATIAIPGVKAAAKVGTAGKQPAGKAGDRRARSPEAEGDADGENAALAAGGRAKAHRAEEAAPPPEVPAEPAPAVDSRKTKKDAAELPKSLVEEYGGLGKHTRKAARKGGKK</sequence>
<evidence type="ECO:0000256" key="1">
    <source>
        <dbReference type="ARBA" id="ARBA00004123"/>
    </source>
</evidence>
<feature type="region of interest" description="Disordered" evidence="9">
    <location>
        <begin position="631"/>
        <end position="730"/>
    </location>
</feature>
<dbReference type="GO" id="GO:0005730">
    <property type="term" value="C:nucleolus"/>
    <property type="evidence" value="ECO:0007669"/>
    <property type="project" value="TreeGrafter"/>
</dbReference>
<dbReference type="InterPro" id="IPR010997">
    <property type="entry name" value="HRDC-like_sf"/>
</dbReference>
<dbReference type="Pfam" id="PF00570">
    <property type="entry name" value="HRDC"/>
    <property type="match status" value="1"/>
</dbReference>
<keyword evidence="4" id="KW-0378">Hydrolase</keyword>
<dbReference type="InterPro" id="IPR012337">
    <property type="entry name" value="RNaseH-like_sf"/>
</dbReference>
<dbReference type="InterPro" id="IPR044876">
    <property type="entry name" value="HRDC_dom_sf"/>
</dbReference>